<organism evidence="9 10">
    <name type="scientific">Candidatus Avacidaminococcus intestinavium</name>
    <dbReference type="NCBI Taxonomy" id="2840684"/>
    <lineage>
        <taxon>Bacteria</taxon>
        <taxon>Bacillati</taxon>
        <taxon>Bacillota</taxon>
        <taxon>Negativicutes</taxon>
        <taxon>Acidaminococcales</taxon>
        <taxon>Acidaminococcaceae</taxon>
        <taxon>Acidaminococcaceae incertae sedis</taxon>
        <taxon>Candidatus Avacidaminococcus</taxon>
    </lineage>
</organism>
<gene>
    <name evidence="9" type="primary">mreD</name>
    <name evidence="9" type="ORF">IAB06_07210</name>
</gene>
<keyword evidence="6 8" id="KW-1133">Transmembrane helix</keyword>
<sequence>MALLLRSLVLFFLIVLQTSWFAFFPGYNVTPDFLLLFIVFYAMNTPTKYGALNALGVGLMQDILGATIFGFHILTRTVAAFVIGKMKKRVMKENIEAFLVFATVAGLFCRFSYAILQIIISDMEFFWLPSYLLDSFYYIVLNLVMAVPLWFGIGKIEAFLTKRNSY</sequence>
<evidence type="ECO:0000256" key="5">
    <source>
        <dbReference type="ARBA" id="ARBA00022960"/>
    </source>
</evidence>
<proteinExistence type="inferred from homology"/>
<feature type="transmembrane region" description="Helical" evidence="8">
    <location>
        <begin position="95"/>
        <end position="116"/>
    </location>
</feature>
<dbReference type="Proteomes" id="UP000824099">
    <property type="component" value="Unassembled WGS sequence"/>
</dbReference>
<dbReference type="GO" id="GO:0008360">
    <property type="term" value="P:regulation of cell shape"/>
    <property type="evidence" value="ECO:0007669"/>
    <property type="project" value="UniProtKB-KW"/>
</dbReference>
<evidence type="ECO:0000313" key="10">
    <source>
        <dbReference type="Proteomes" id="UP000824099"/>
    </source>
</evidence>
<dbReference type="Pfam" id="PF04093">
    <property type="entry name" value="MreD"/>
    <property type="match status" value="1"/>
</dbReference>
<comment type="caution">
    <text evidence="9">The sequence shown here is derived from an EMBL/GenBank/DDBJ whole genome shotgun (WGS) entry which is preliminary data.</text>
</comment>
<dbReference type="InterPro" id="IPR007227">
    <property type="entry name" value="Cell_shape_determining_MreD"/>
</dbReference>
<evidence type="ECO:0000256" key="8">
    <source>
        <dbReference type="SAM" id="Phobius"/>
    </source>
</evidence>
<dbReference type="AlphaFoldDB" id="A0A9D1MR73"/>
<comment type="similarity">
    <text evidence="2">Belongs to the MreD family.</text>
</comment>
<dbReference type="EMBL" id="DVNI01000122">
    <property type="protein sequence ID" value="HIU64803.1"/>
    <property type="molecule type" value="Genomic_DNA"/>
</dbReference>
<accession>A0A9D1MR73</accession>
<evidence type="ECO:0000256" key="6">
    <source>
        <dbReference type="ARBA" id="ARBA00022989"/>
    </source>
</evidence>
<protein>
    <submittedName>
        <fullName evidence="9">Rod shape-determining protein MreD</fullName>
    </submittedName>
</protein>
<keyword evidence="5" id="KW-0133">Cell shape</keyword>
<evidence type="ECO:0000313" key="9">
    <source>
        <dbReference type="EMBL" id="HIU64803.1"/>
    </source>
</evidence>
<evidence type="ECO:0000256" key="2">
    <source>
        <dbReference type="ARBA" id="ARBA00007776"/>
    </source>
</evidence>
<reference evidence="9" key="2">
    <citation type="journal article" date="2021" name="PeerJ">
        <title>Extensive microbial diversity within the chicken gut microbiome revealed by metagenomics and culture.</title>
        <authorList>
            <person name="Gilroy R."/>
            <person name="Ravi A."/>
            <person name="Getino M."/>
            <person name="Pursley I."/>
            <person name="Horton D.L."/>
            <person name="Alikhan N.F."/>
            <person name="Baker D."/>
            <person name="Gharbi K."/>
            <person name="Hall N."/>
            <person name="Watson M."/>
            <person name="Adriaenssens E.M."/>
            <person name="Foster-Nyarko E."/>
            <person name="Jarju S."/>
            <person name="Secka A."/>
            <person name="Antonio M."/>
            <person name="Oren A."/>
            <person name="Chaudhuri R.R."/>
            <person name="La Ragione R."/>
            <person name="Hildebrand F."/>
            <person name="Pallen M.J."/>
        </authorList>
    </citation>
    <scope>NUCLEOTIDE SEQUENCE</scope>
    <source>
        <strain evidence="9">CHK160-1198</strain>
    </source>
</reference>
<keyword evidence="4 8" id="KW-0812">Transmembrane</keyword>
<evidence type="ECO:0000256" key="3">
    <source>
        <dbReference type="ARBA" id="ARBA00022475"/>
    </source>
</evidence>
<evidence type="ECO:0000256" key="1">
    <source>
        <dbReference type="ARBA" id="ARBA00004651"/>
    </source>
</evidence>
<dbReference type="GO" id="GO:0005886">
    <property type="term" value="C:plasma membrane"/>
    <property type="evidence" value="ECO:0007669"/>
    <property type="project" value="UniProtKB-SubCell"/>
</dbReference>
<feature type="transmembrane region" description="Helical" evidence="8">
    <location>
        <begin position="136"/>
        <end position="153"/>
    </location>
</feature>
<dbReference type="NCBIfam" id="TIGR03426">
    <property type="entry name" value="shape_MreD"/>
    <property type="match status" value="1"/>
</dbReference>
<feature type="transmembrane region" description="Helical" evidence="8">
    <location>
        <begin position="63"/>
        <end position="83"/>
    </location>
</feature>
<reference evidence="9" key="1">
    <citation type="submission" date="2020-10" db="EMBL/GenBank/DDBJ databases">
        <authorList>
            <person name="Gilroy R."/>
        </authorList>
    </citation>
    <scope>NUCLEOTIDE SEQUENCE</scope>
    <source>
        <strain evidence="9">CHK160-1198</strain>
    </source>
</reference>
<evidence type="ECO:0000256" key="4">
    <source>
        <dbReference type="ARBA" id="ARBA00022692"/>
    </source>
</evidence>
<keyword evidence="3" id="KW-1003">Cell membrane</keyword>
<evidence type="ECO:0000256" key="7">
    <source>
        <dbReference type="ARBA" id="ARBA00023136"/>
    </source>
</evidence>
<name>A0A9D1MR73_9FIRM</name>
<keyword evidence="7 8" id="KW-0472">Membrane</keyword>
<comment type="subcellular location">
    <subcellularLocation>
        <location evidence="1">Cell membrane</location>
        <topology evidence="1">Multi-pass membrane protein</topology>
    </subcellularLocation>
</comment>